<evidence type="ECO:0000313" key="8">
    <source>
        <dbReference type="EMBL" id="CAI3987886.1"/>
    </source>
</evidence>
<organism evidence="8">
    <name type="scientific">Cladocopium goreaui</name>
    <dbReference type="NCBI Taxonomy" id="2562237"/>
    <lineage>
        <taxon>Eukaryota</taxon>
        <taxon>Sar</taxon>
        <taxon>Alveolata</taxon>
        <taxon>Dinophyceae</taxon>
        <taxon>Suessiales</taxon>
        <taxon>Symbiodiniaceae</taxon>
        <taxon>Cladocopium</taxon>
    </lineage>
</organism>
<keyword evidence="6" id="KW-0812">Transmembrane</keyword>
<evidence type="ECO:0000256" key="5">
    <source>
        <dbReference type="ARBA" id="ARBA00022840"/>
    </source>
</evidence>
<feature type="transmembrane region" description="Helical" evidence="6">
    <location>
        <begin position="7"/>
        <end position="28"/>
    </location>
</feature>
<evidence type="ECO:0000256" key="2">
    <source>
        <dbReference type="ARBA" id="ARBA00022679"/>
    </source>
</evidence>
<evidence type="ECO:0000256" key="1">
    <source>
        <dbReference type="ARBA" id="ARBA00022527"/>
    </source>
</evidence>
<name>A0A9P1CAG1_9DINO</name>
<dbReference type="Proteomes" id="UP001152797">
    <property type="component" value="Unassembled WGS sequence"/>
</dbReference>
<dbReference type="GO" id="GO:0005524">
    <property type="term" value="F:ATP binding"/>
    <property type="evidence" value="ECO:0007669"/>
    <property type="project" value="UniProtKB-KW"/>
</dbReference>
<proteinExistence type="predicted"/>
<gene>
    <name evidence="8" type="ORF">C1SCF055_LOCUS15124</name>
</gene>
<keyword evidence="4 10" id="KW-0418">Kinase</keyword>
<dbReference type="InterPro" id="IPR045270">
    <property type="entry name" value="STKc_AGC"/>
</dbReference>
<evidence type="ECO:0000313" key="10">
    <source>
        <dbReference type="EMBL" id="CAL4775198.1"/>
    </source>
</evidence>
<dbReference type="InterPro" id="IPR011009">
    <property type="entry name" value="Kinase-like_dom_sf"/>
</dbReference>
<dbReference type="EMBL" id="CAMXCT020001213">
    <property type="protein sequence ID" value="CAL1141261.1"/>
    <property type="molecule type" value="Genomic_DNA"/>
</dbReference>
<dbReference type="SUPFAM" id="SSF56112">
    <property type="entry name" value="Protein kinase-like (PK-like)"/>
    <property type="match status" value="1"/>
</dbReference>
<keyword evidence="5" id="KW-0067">ATP-binding</keyword>
<evidence type="ECO:0000256" key="3">
    <source>
        <dbReference type="ARBA" id="ARBA00022741"/>
    </source>
</evidence>
<keyword evidence="11" id="KW-1185">Reference proteome</keyword>
<evidence type="ECO:0000256" key="4">
    <source>
        <dbReference type="ARBA" id="ARBA00022777"/>
    </source>
</evidence>
<dbReference type="EMBL" id="CAMXCT010001213">
    <property type="protein sequence ID" value="CAI3987886.1"/>
    <property type="molecule type" value="Genomic_DNA"/>
</dbReference>
<dbReference type="AlphaFoldDB" id="A0A9P1CAG1"/>
<evidence type="ECO:0000256" key="6">
    <source>
        <dbReference type="SAM" id="Phobius"/>
    </source>
</evidence>
<dbReference type="OrthoDB" id="432797at2759"/>
<evidence type="ECO:0000313" key="11">
    <source>
        <dbReference type="Proteomes" id="UP001152797"/>
    </source>
</evidence>
<protein>
    <submittedName>
        <fullName evidence="10">cGMP-dependent protein kinase 1 (CGK 1) (CGK1) (cGMP-dependent protein kinase I) (cGKI)</fullName>
    </submittedName>
</protein>
<dbReference type="PROSITE" id="PS50011">
    <property type="entry name" value="PROTEIN_KINASE_DOM"/>
    <property type="match status" value="1"/>
</dbReference>
<evidence type="ECO:0000259" key="7">
    <source>
        <dbReference type="PROSITE" id="PS50011"/>
    </source>
</evidence>
<reference evidence="8" key="1">
    <citation type="submission" date="2022-10" db="EMBL/GenBank/DDBJ databases">
        <authorList>
            <person name="Chen Y."/>
            <person name="Dougan E. K."/>
            <person name="Chan C."/>
            <person name="Rhodes N."/>
            <person name="Thang M."/>
        </authorList>
    </citation>
    <scope>NUCLEOTIDE SEQUENCE</scope>
</reference>
<feature type="domain" description="Protein kinase" evidence="7">
    <location>
        <begin position="148"/>
        <end position="413"/>
    </location>
</feature>
<evidence type="ECO:0000313" key="9">
    <source>
        <dbReference type="EMBL" id="CAL1141261.1"/>
    </source>
</evidence>
<dbReference type="CDD" id="cd05123">
    <property type="entry name" value="STKc_AGC"/>
    <property type="match status" value="1"/>
</dbReference>
<keyword evidence="3" id="KW-0547">Nucleotide-binding</keyword>
<dbReference type="InterPro" id="IPR000719">
    <property type="entry name" value="Prot_kinase_dom"/>
</dbReference>
<comment type="caution">
    <text evidence="8">The sequence shown here is derived from an EMBL/GenBank/DDBJ whole genome shotgun (WGS) entry which is preliminary data.</text>
</comment>
<dbReference type="Pfam" id="PF00069">
    <property type="entry name" value="Pkinase"/>
    <property type="match status" value="1"/>
</dbReference>
<sequence length="490" mass="54843">MAWWQMLGISLASGLIGLWFIGIGWWYLRRANPNAVDPGDPGPSNESLVKQVKQTGRRPTGKVQELIAAKISLDLLPRLQQAAVEVRHRINEAFEAKESESQEETNGDLLKELSLEANGRGFVGARKGAPDVYVPPEPFLLNTDFREYRLKDLLGAGGFGRVQLVEELHSNQVPPPVAAWKALSKTAMEKAGMSSNVIMEKQVMAVTKLCPSPFIVSYHGCCQTPRYIYFKMEALLGGELYRTYVKNKHILSGSKVFARYYLACALTAVEHLHQLRVMLRSLKPEDCALDLKGQLKIFDFGLSKFIVDKTYTTCGTPDYFSPEIISSTGHSFPIDWWCAGVMLFELLSGDPPFTSDYPMMTYQKVVKGIKNISFPGTIPSDAKNLICSLCENEPNKRLPEAKGFEALQKHAFFKDFNWEGLSSMTPPFLPSSNEKNYGATEEDLHPCFQSPGDPKDIKNGGQSALVKQQISGLRYVYLTDRCIIHKWVNQ</sequence>
<reference evidence="9" key="2">
    <citation type="submission" date="2024-04" db="EMBL/GenBank/DDBJ databases">
        <authorList>
            <person name="Chen Y."/>
            <person name="Shah S."/>
            <person name="Dougan E. K."/>
            <person name="Thang M."/>
            <person name="Chan C."/>
        </authorList>
    </citation>
    <scope>NUCLEOTIDE SEQUENCE [LARGE SCALE GENOMIC DNA]</scope>
</reference>
<keyword evidence="2" id="KW-0808">Transferase</keyword>
<dbReference type="Gene3D" id="1.10.510.10">
    <property type="entry name" value="Transferase(Phosphotransferase) domain 1"/>
    <property type="match status" value="1"/>
</dbReference>
<keyword evidence="6" id="KW-1133">Transmembrane helix</keyword>
<dbReference type="GO" id="GO:0004674">
    <property type="term" value="F:protein serine/threonine kinase activity"/>
    <property type="evidence" value="ECO:0007669"/>
    <property type="project" value="UniProtKB-KW"/>
</dbReference>
<keyword evidence="6" id="KW-0472">Membrane</keyword>
<accession>A0A9P1CAG1</accession>
<dbReference type="Gene3D" id="3.30.200.20">
    <property type="entry name" value="Phosphorylase Kinase, domain 1"/>
    <property type="match status" value="1"/>
</dbReference>
<keyword evidence="1" id="KW-0723">Serine/threonine-protein kinase</keyword>
<dbReference type="PANTHER" id="PTHR24353:SF147">
    <property type="entry name" value="CGMP-DEPENDENT SERINE_THREONIN PROTEIN KINASE-RELATED"/>
    <property type="match status" value="1"/>
</dbReference>
<dbReference type="PANTHER" id="PTHR24353">
    <property type="entry name" value="CYCLIC NUCLEOTIDE-DEPENDENT PROTEIN KINASE"/>
    <property type="match status" value="1"/>
</dbReference>
<dbReference type="EMBL" id="CAMXCT030001213">
    <property type="protein sequence ID" value="CAL4775198.1"/>
    <property type="molecule type" value="Genomic_DNA"/>
</dbReference>